<dbReference type="EMBL" id="GDQN01010741">
    <property type="protein sequence ID" value="JAT80313.1"/>
    <property type="molecule type" value="Transcribed_RNA"/>
</dbReference>
<sequence length="124" mass="14696">ADINQPSPTNDYLNPNDPRYDNPYDPNRRYPNRNPYNVNQYENQYDPNRNTYDPNNRNTYDPNNRNPYDPNRNPYNPNRNDPNYNQNVYNPENTPKPAWDTGRTYGTAYKSAPIEHNSLIINQA</sequence>
<feature type="compositionally biased region" description="Low complexity" evidence="1">
    <location>
        <begin position="52"/>
        <end position="91"/>
    </location>
</feature>
<reference evidence="2" key="1">
    <citation type="submission" date="2015-09" db="EMBL/GenBank/DDBJ databases">
        <title>De novo assembly of Pectinophora gossypiella (Pink Bollworm) gut transcriptome.</title>
        <authorList>
            <person name="Tassone E.E."/>
        </authorList>
    </citation>
    <scope>NUCLEOTIDE SEQUENCE</scope>
</reference>
<dbReference type="AlphaFoldDB" id="A0A1E1W013"/>
<feature type="region of interest" description="Disordered" evidence="1">
    <location>
        <begin position="1"/>
        <end position="101"/>
    </location>
</feature>
<gene>
    <name evidence="2" type="ORF">g.19793</name>
</gene>
<feature type="non-terminal residue" evidence="2">
    <location>
        <position position="124"/>
    </location>
</feature>
<proteinExistence type="predicted"/>
<protein>
    <submittedName>
        <fullName evidence="2">Uncharacterized protein</fullName>
    </submittedName>
</protein>
<name>A0A1E1W013_PECGO</name>
<evidence type="ECO:0000256" key="1">
    <source>
        <dbReference type="SAM" id="MobiDB-lite"/>
    </source>
</evidence>
<feature type="compositionally biased region" description="Basic and acidic residues" evidence="1">
    <location>
        <begin position="18"/>
        <end position="28"/>
    </location>
</feature>
<organism evidence="2">
    <name type="scientific">Pectinophora gossypiella</name>
    <name type="common">Cotton pink bollworm</name>
    <name type="synonym">Depressaria gossypiella</name>
    <dbReference type="NCBI Taxonomy" id="13191"/>
    <lineage>
        <taxon>Eukaryota</taxon>
        <taxon>Metazoa</taxon>
        <taxon>Ecdysozoa</taxon>
        <taxon>Arthropoda</taxon>
        <taxon>Hexapoda</taxon>
        <taxon>Insecta</taxon>
        <taxon>Pterygota</taxon>
        <taxon>Neoptera</taxon>
        <taxon>Endopterygota</taxon>
        <taxon>Lepidoptera</taxon>
        <taxon>Glossata</taxon>
        <taxon>Ditrysia</taxon>
        <taxon>Gelechioidea</taxon>
        <taxon>Gelechiidae</taxon>
        <taxon>Apatetrinae</taxon>
        <taxon>Pectinophora</taxon>
    </lineage>
</organism>
<evidence type="ECO:0000313" key="2">
    <source>
        <dbReference type="EMBL" id="JAT80313.1"/>
    </source>
</evidence>
<accession>A0A1E1W013</accession>
<feature type="compositionally biased region" description="Polar residues" evidence="1">
    <location>
        <begin position="38"/>
        <end position="51"/>
    </location>
</feature>
<feature type="non-terminal residue" evidence="2">
    <location>
        <position position="1"/>
    </location>
</feature>